<keyword evidence="2" id="KW-0012">Acyltransferase</keyword>
<dbReference type="CDD" id="cd04301">
    <property type="entry name" value="NAT_SF"/>
    <property type="match status" value="1"/>
</dbReference>
<keyword evidence="1 4" id="KW-0808">Transferase</keyword>
<dbReference type="GO" id="GO:0016747">
    <property type="term" value="F:acyltransferase activity, transferring groups other than amino-acyl groups"/>
    <property type="evidence" value="ECO:0007669"/>
    <property type="project" value="InterPro"/>
</dbReference>
<accession>A0A2S1KS56</accession>
<dbReference type="Pfam" id="PF00583">
    <property type="entry name" value="Acetyltransf_1"/>
    <property type="match status" value="1"/>
</dbReference>
<dbReference type="AlphaFoldDB" id="A0A2S1KS56"/>
<proteinExistence type="predicted"/>
<sequence length="176" mass="20097">MMSMTLRRLTTKDLDTLRDISIETFSDTFGAQNTAENMRDYLAAAYTPEKLAAELANPASMFYFVLVDEKIAGYLKLNVDDAQSEKMGEDALEVERIYVRRSFQRQGLGRVFIGEAERLAKSLDKHQIWLGVWEHNPNAIAFYEKMGFTLTGEAHDFYMGTDQQTDVLMMKNLASK</sequence>
<dbReference type="PANTHER" id="PTHR43877:SF2">
    <property type="entry name" value="AMINOALKYLPHOSPHONATE N-ACETYLTRANSFERASE-RELATED"/>
    <property type="match status" value="1"/>
</dbReference>
<evidence type="ECO:0000313" key="5">
    <source>
        <dbReference type="Proteomes" id="UP000244870"/>
    </source>
</evidence>
<evidence type="ECO:0000256" key="1">
    <source>
        <dbReference type="ARBA" id="ARBA00022679"/>
    </source>
</evidence>
<organism evidence="4 5">
    <name type="scientific">Weissella cibaria</name>
    <dbReference type="NCBI Taxonomy" id="137591"/>
    <lineage>
        <taxon>Bacteria</taxon>
        <taxon>Bacillati</taxon>
        <taxon>Bacillota</taxon>
        <taxon>Bacilli</taxon>
        <taxon>Lactobacillales</taxon>
        <taxon>Lactobacillaceae</taxon>
        <taxon>Weissella</taxon>
    </lineage>
</organism>
<dbReference type="InterPro" id="IPR000182">
    <property type="entry name" value="GNAT_dom"/>
</dbReference>
<dbReference type="PROSITE" id="PS51186">
    <property type="entry name" value="GNAT"/>
    <property type="match status" value="1"/>
</dbReference>
<evidence type="ECO:0000259" key="3">
    <source>
        <dbReference type="PROSITE" id="PS51186"/>
    </source>
</evidence>
<dbReference type="Proteomes" id="UP000244870">
    <property type="component" value="Chromosome"/>
</dbReference>
<dbReference type="Gene3D" id="3.40.630.30">
    <property type="match status" value="1"/>
</dbReference>
<dbReference type="PANTHER" id="PTHR43877">
    <property type="entry name" value="AMINOALKYLPHOSPHONATE N-ACETYLTRANSFERASE-RELATED-RELATED"/>
    <property type="match status" value="1"/>
</dbReference>
<dbReference type="SUPFAM" id="SSF55729">
    <property type="entry name" value="Acyl-CoA N-acyltransferases (Nat)"/>
    <property type="match status" value="1"/>
</dbReference>
<dbReference type="InterPro" id="IPR050832">
    <property type="entry name" value="Bact_Acetyltransf"/>
</dbReference>
<protein>
    <submittedName>
        <fullName evidence="4">Spermidine/spermine N1-acetyltransferase</fullName>
    </submittedName>
</protein>
<dbReference type="InterPro" id="IPR016181">
    <property type="entry name" value="Acyl_CoA_acyltransferase"/>
</dbReference>
<gene>
    <name evidence="4" type="ORF">B6254_1438</name>
</gene>
<evidence type="ECO:0000256" key="2">
    <source>
        <dbReference type="ARBA" id="ARBA00023315"/>
    </source>
</evidence>
<feature type="domain" description="N-acetyltransferase" evidence="3">
    <location>
        <begin position="4"/>
        <end position="174"/>
    </location>
</feature>
<dbReference type="EMBL" id="CP020928">
    <property type="protein sequence ID" value="AWF95841.1"/>
    <property type="molecule type" value="Genomic_DNA"/>
</dbReference>
<dbReference type="RefSeq" id="WP_278286214.1">
    <property type="nucleotide sequence ID" value="NZ_CP020928.1"/>
</dbReference>
<evidence type="ECO:0000313" key="4">
    <source>
        <dbReference type="EMBL" id="AWF95841.1"/>
    </source>
</evidence>
<reference evidence="4 5" key="1">
    <citation type="submission" date="2017-04" db="EMBL/GenBank/DDBJ databases">
        <title>Weissella cibaria strain m2 complete genome.</title>
        <authorList>
            <person name="Pan Q."/>
            <person name="Tan M."/>
            <person name="Yao F."/>
            <person name="Su S."/>
        </authorList>
    </citation>
    <scope>NUCLEOTIDE SEQUENCE [LARGE SCALE GENOMIC DNA]</scope>
    <source>
        <strain evidence="4 5">M2</strain>
    </source>
</reference>
<name>A0A2S1KS56_9LACO</name>